<reference evidence="2 3" key="1">
    <citation type="submission" date="2023-06" db="EMBL/GenBank/DDBJ databases">
        <title>SYSU T0a273.</title>
        <authorList>
            <person name="Gao L."/>
            <person name="Fang B.-Z."/>
            <person name="Li W.-J."/>
        </authorList>
    </citation>
    <scope>NUCLEOTIDE SEQUENCE [LARGE SCALE GENOMIC DNA]</scope>
    <source>
        <strain evidence="2 3">SYSU T0a273</strain>
    </source>
</reference>
<name>A0AB35MH93_9MICO</name>
<dbReference type="EMBL" id="JAUHQB010000003">
    <property type="protein sequence ID" value="MDN4483159.1"/>
    <property type="molecule type" value="Genomic_DNA"/>
</dbReference>
<dbReference type="CDD" id="cd13585">
    <property type="entry name" value="PBP2_TMBP_like"/>
    <property type="match status" value="1"/>
</dbReference>
<evidence type="ECO:0000313" key="2">
    <source>
        <dbReference type="EMBL" id="MDN4483159.1"/>
    </source>
</evidence>
<proteinExistence type="predicted"/>
<dbReference type="AlphaFoldDB" id="A0AB35MH93"/>
<dbReference type="Pfam" id="PF01547">
    <property type="entry name" value="SBP_bac_1"/>
    <property type="match status" value="1"/>
</dbReference>
<dbReference type="InterPro" id="IPR006059">
    <property type="entry name" value="SBP"/>
</dbReference>
<dbReference type="PANTHER" id="PTHR43649">
    <property type="entry name" value="ARABINOSE-BINDING PROTEIN-RELATED"/>
    <property type="match status" value="1"/>
</dbReference>
<accession>A0AB35MH93</accession>
<sequence>MSNGARARKAFMAGAAGFAIFGLAACSSGGTSSDDGSTGADGGSGEEVTLEFAQWWEPELPEGMLRGLMDQFEEENPGITVELLSGPYASTKEQVVAGAASGTMSDVVGLDGAWVSDFVQQGAISDLSALMTEAGYDESQLASQVQLNGSTYMIPVVNFAYMLFSNQDLLDAAGVDVPTTRSEFEAAAKAVTTDDVSGWILPLSLEAPNGIQNDVMSWVWASGGSMLADGQPDVTNDEVKSAVEFIAQLDADGVIAPGAATLKEQDKVEEFTNGRVAMMVSSLAHINTIRESNPDLNFTLSALPAEDGYTGERGTPYASWGIGVAENSEHKAEAFKLIEFLMSEAANGELANAANAFPGNSTAVPEFVENDPMFQTAFDVWQAGYPANEFVGLPVAEQLMRDFSEQFQSMLAGEIDVDTALANAQAAWEEEF</sequence>
<dbReference type="PROSITE" id="PS51257">
    <property type="entry name" value="PROKAR_LIPOPROTEIN"/>
    <property type="match status" value="1"/>
</dbReference>
<feature type="chain" id="PRO_5044243371" evidence="1">
    <location>
        <begin position="25"/>
        <end position="432"/>
    </location>
</feature>
<organism evidence="2 3">
    <name type="scientific">Demequina lignilytica</name>
    <dbReference type="NCBI Taxonomy" id="3051663"/>
    <lineage>
        <taxon>Bacteria</taxon>
        <taxon>Bacillati</taxon>
        <taxon>Actinomycetota</taxon>
        <taxon>Actinomycetes</taxon>
        <taxon>Micrococcales</taxon>
        <taxon>Demequinaceae</taxon>
        <taxon>Demequina</taxon>
    </lineage>
</organism>
<dbReference type="SUPFAM" id="SSF53850">
    <property type="entry name" value="Periplasmic binding protein-like II"/>
    <property type="match status" value="1"/>
</dbReference>
<evidence type="ECO:0000313" key="3">
    <source>
        <dbReference type="Proteomes" id="UP001172756"/>
    </source>
</evidence>
<dbReference type="InterPro" id="IPR050490">
    <property type="entry name" value="Bact_solute-bd_prot1"/>
</dbReference>
<dbReference type="RefSeq" id="WP_301160088.1">
    <property type="nucleotide sequence ID" value="NZ_JAUHQB010000003.1"/>
</dbReference>
<comment type="caution">
    <text evidence="2">The sequence shown here is derived from an EMBL/GenBank/DDBJ whole genome shotgun (WGS) entry which is preliminary data.</text>
</comment>
<feature type="signal peptide" evidence="1">
    <location>
        <begin position="1"/>
        <end position="24"/>
    </location>
</feature>
<dbReference type="Proteomes" id="UP001172756">
    <property type="component" value="Unassembled WGS sequence"/>
</dbReference>
<protein>
    <submittedName>
        <fullName evidence="2">Sugar ABC transporter substrate-binding protein</fullName>
    </submittedName>
</protein>
<dbReference type="PANTHER" id="PTHR43649:SF30">
    <property type="entry name" value="ABC TRANSPORTER SUBSTRATE-BINDING PROTEIN"/>
    <property type="match status" value="1"/>
</dbReference>
<gene>
    <name evidence="2" type="ORF">QQ002_06370</name>
</gene>
<evidence type="ECO:0000256" key="1">
    <source>
        <dbReference type="SAM" id="SignalP"/>
    </source>
</evidence>
<dbReference type="Gene3D" id="3.40.190.10">
    <property type="entry name" value="Periplasmic binding protein-like II"/>
    <property type="match status" value="1"/>
</dbReference>
<keyword evidence="1" id="KW-0732">Signal</keyword>